<proteinExistence type="predicted"/>
<organism evidence="3 4">
    <name type="scientific">Rhizoclosmatium globosum</name>
    <dbReference type="NCBI Taxonomy" id="329046"/>
    <lineage>
        <taxon>Eukaryota</taxon>
        <taxon>Fungi</taxon>
        <taxon>Fungi incertae sedis</taxon>
        <taxon>Chytridiomycota</taxon>
        <taxon>Chytridiomycota incertae sedis</taxon>
        <taxon>Chytridiomycetes</taxon>
        <taxon>Chytridiales</taxon>
        <taxon>Chytriomycetaceae</taxon>
        <taxon>Rhizoclosmatium</taxon>
    </lineage>
</organism>
<evidence type="ECO:0000256" key="2">
    <source>
        <dbReference type="SAM" id="SignalP"/>
    </source>
</evidence>
<accession>A0A1Y2CD68</accession>
<evidence type="ECO:0000256" key="1">
    <source>
        <dbReference type="SAM" id="MobiDB-lite"/>
    </source>
</evidence>
<name>A0A1Y2CD68_9FUNG</name>
<dbReference type="AlphaFoldDB" id="A0A1Y2CD68"/>
<sequence length="94" mass="9742">MTITSSLTLTCLLLLLAKETLALPVPQAVTSSTGLRFSQAAIVSKTLSTNPASGFVTGTLAVRTTSGSVAVAFEDDDEVEEDSDEITEADSSMD</sequence>
<evidence type="ECO:0000313" key="3">
    <source>
        <dbReference type="EMBL" id="ORY44876.1"/>
    </source>
</evidence>
<gene>
    <name evidence="3" type="ORF">BCR33DRAFT_716811</name>
</gene>
<keyword evidence="4" id="KW-1185">Reference proteome</keyword>
<keyword evidence="2" id="KW-0732">Signal</keyword>
<feature type="signal peptide" evidence="2">
    <location>
        <begin position="1"/>
        <end position="22"/>
    </location>
</feature>
<feature type="region of interest" description="Disordered" evidence="1">
    <location>
        <begin position="74"/>
        <end position="94"/>
    </location>
</feature>
<dbReference type="Proteomes" id="UP000193642">
    <property type="component" value="Unassembled WGS sequence"/>
</dbReference>
<comment type="caution">
    <text evidence="3">The sequence shown here is derived from an EMBL/GenBank/DDBJ whole genome shotgun (WGS) entry which is preliminary data.</text>
</comment>
<protein>
    <submittedName>
        <fullName evidence="3">Uncharacterized protein</fullName>
    </submittedName>
</protein>
<feature type="chain" id="PRO_5012011065" evidence="2">
    <location>
        <begin position="23"/>
        <end position="94"/>
    </location>
</feature>
<reference evidence="3 4" key="1">
    <citation type="submission" date="2016-07" db="EMBL/GenBank/DDBJ databases">
        <title>Pervasive Adenine N6-methylation of Active Genes in Fungi.</title>
        <authorList>
            <consortium name="DOE Joint Genome Institute"/>
            <person name="Mondo S.J."/>
            <person name="Dannebaum R.O."/>
            <person name="Kuo R.C."/>
            <person name="Labutti K."/>
            <person name="Haridas S."/>
            <person name="Kuo A."/>
            <person name="Salamov A."/>
            <person name="Ahrendt S.R."/>
            <person name="Lipzen A."/>
            <person name="Sullivan W."/>
            <person name="Andreopoulos W.B."/>
            <person name="Clum A."/>
            <person name="Lindquist E."/>
            <person name="Daum C."/>
            <person name="Ramamoorthy G.K."/>
            <person name="Gryganskyi A."/>
            <person name="Culley D."/>
            <person name="Magnuson J.K."/>
            <person name="James T.Y."/>
            <person name="O'Malley M.A."/>
            <person name="Stajich J.E."/>
            <person name="Spatafora J.W."/>
            <person name="Visel A."/>
            <person name="Grigoriev I.V."/>
        </authorList>
    </citation>
    <scope>NUCLEOTIDE SEQUENCE [LARGE SCALE GENOMIC DNA]</scope>
    <source>
        <strain evidence="3 4">JEL800</strain>
    </source>
</reference>
<dbReference type="EMBL" id="MCGO01000021">
    <property type="protein sequence ID" value="ORY44876.1"/>
    <property type="molecule type" value="Genomic_DNA"/>
</dbReference>
<evidence type="ECO:0000313" key="4">
    <source>
        <dbReference type="Proteomes" id="UP000193642"/>
    </source>
</evidence>